<comment type="caution">
    <text evidence="3">The sequence shown here is derived from an EMBL/GenBank/DDBJ whole genome shotgun (WGS) entry which is preliminary data.</text>
</comment>
<dbReference type="InterPro" id="IPR035919">
    <property type="entry name" value="EAL_sf"/>
</dbReference>
<keyword evidence="4" id="KW-1185">Reference proteome</keyword>
<proteinExistence type="predicted"/>
<dbReference type="InterPro" id="IPR052155">
    <property type="entry name" value="Biofilm_reg_signaling"/>
</dbReference>
<dbReference type="SUPFAM" id="SSF55785">
    <property type="entry name" value="PYP-like sensor domain (PAS domain)"/>
    <property type="match status" value="1"/>
</dbReference>
<dbReference type="SUPFAM" id="SSF141868">
    <property type="entry name" value="EAL domain-like"/>
    <property type="match status" value="1"/>
</dbReference>
<dbReference type="SMART" id="SM00267">
    <property type="entry name" value="GGDEF"/>
    <property type="match status" value="1"/>
</dbReference>
<dbReference type="Proteomes" id="UP000282028">
    <property type="component" value="Unassembled WGS sequence"/>
</dbReference>
<dbReference type="InterPro" id="IPR035965">
    <property type="entry name" value="PAS-like_dom_sf"/>
</dbReference>
<dbReference type="PROSITE" id="PS50887">
    <property type="entry name" value="GGDEF"/>
    <property type="match status" value="1"/>
</dbReference>
<dbReference type="Pfam" id="PF13426">
    <property type="entry name" value="PAS_9"/>
    <property type="match status" value="1"/>
</dbReference>
<dbReference type="PROSITE" id="PS50883">
    <property type="entry name" value="EAL"/>
    <property type="match status" value="1"/>
</dbReference>
<evidence type="ECO:0000313" key="3">
    <source>
        <dbReference type="EMBL" id="RNB67688.1"/>
    </source>
</evidence>
<dbReference type="AlphaFoldDB" id="A0A3M8BW85"/>
<dbReference type="SUPFAM" id="SSF55073">
    <property type="entry name" value="Nucleotide cyclase"/>
    <property type="match status" value="1"/>
</dbReference>
<reference evidence="3 4" key="1">
    <citation type="submission" date="2018-10" db="EMBL/GenBank/DDBJ databases">
        <title>Phylogenomics of Brevibacillus.</title>
        <authorList>
            <person name="Dunlap C."/>
        </authorList>
    </citation>
    <scope>NUCLEOTIDE SEQUENCE [LARGE SCALE GENOMIC DNA]</scope>
    <source>
        <strain evidence="3 4">JCM 12215</strain>
    </source>
</reference>
<dbReference type="PANTHER" id="PTHR44757">
    <property type="entry name" value="DIGUANYLATE CYCLASE DGCP"/>
    <property type="match status" value="1"/>
</dbReference>
<dbReference type="Gene3D" id="3.30.450.20">
    <property type="entry name" value="PAS domain"/>
    <property type="match status" value="1"/>
</dbReference>
<sequence>MNQGGRRICVEPRTIPQVLQVENIPEPIISINEQGQIVYMNKVAAAYAEQYVNGLQEGICFSAFIREGEWEPDVHGASTIHLKDDTGRLLTWEVHAFPKYADEKRQGYDLFIRDRTPYVRLQELSDEIKACYTQLLDVYLDPIMIIQNERIMFINEKAEEVMGGTYDQLIGESIHRFIPQDYREQVLCRNIYPNHSEKRTELTEIQVYNLQDEILDVEIASSVIQYKGKPAFMTVMRNITERKQFQYEITHMAYHDALTGLPNRRKFIQQLHHLIEQSNKKASNFAAMAIDIDRFKNINDSLGHSYGDYFLVEMANRILVSLSDYDATVARMGGDEFTILVHQFDDPSELNQIAEKITDAVRQPFHLKDCDFYVTASIGIVIYPQDGMSVEELIKNADSAMYEQKKSGKNGYCFFSHELEAQMKEKVELEGDLRRALAFNELILYYQPQYYAVHADHQTMIGVEALVRWNHPTRGLLTPEQFIPLAKETGFIFEIETWILREACRQMKAWQEQGGPLMPVWVNLSCVQFYQLNFKQKVVQILEETGLEPQYLGLEITEGTMMDPSFSEDVLSALDALGVRISLDDFGTGYSSLRYLQRSAIHRLKIDRSLTKNIVENSSNQVIVATIIAMARKLELDVIAEGIETRDQLNFLLGIECNDIQGFYFSRPLSARDIEEVLFAKNHYRSSSVEGQHSTIEISPTR</sequence>
<dbReference type="InterPro" id="IPR043128">
    <property type="entry name" value="Rev_trsase/Diguanyl_cyclase"/>
</dbReference>
<dbReference type="CDD" id="cd00130">
    <property type="entry name" value="PAS"/>
    <property type="match status" value="1"/>
</dbReference>
<evidence type="ECO:0000313" key="4">
    <source>
        <dbReference type="Proteomes" id="UP000282028"/>
    </source>
</evidence>
<dbReference type="Pfam" id="PF00563">
    <property type="entry name" value="EAL"/>
    <property type="match status" value="1"/>
</dbReference>
<dbReference type="Gene3D" id="3.20.20.450">
    <property type="entry name" value="EAL domain"/>
    <property type="match status" value="1"/>
</dbReference>
<dbReference type="NCBIfam" id="TIGR00229">
    <property type="entry name" value="sensory_box"/>
    <property type="match status" value="1"/>
</dbReference>
<dbReference type="InterPro" id="IPR001633">
    <property type="entry name" value="EAL_dom"/>
</dbReference>
<dbReference type="SMART" id="SM00091">
    <property type="entry name" value="PAS"/>
    <property type="match status" value="2"/>
</dbReference>
<protein>
    <submittedName>
        <fullName evidence="3">EAL domain-containing protein</fullName>
    </submittedName>
</protein>
<dbReference type="CDD" id="cd01948">
    <property type="entry name" value="EAL"/>
    <property type="match status" value="1"/>
</dbReference>
<feature type="domain" description="GGDEF" evidence="2">
    <location>
        <begin position="283"/>
        <end position="417"/>
    </location>
</feature>
<dbReference type="OrthoDB" id="9759607at2"/>
<dbReference type="FunFam" id="3.30.70.270:FF:000001">
    <property type="entry name" value="Diguanylate cyclase domain protein"/>
    <property type="match status" value="1"/>
</dbReference>
<gene>
    <name evidence="3" type="ORF">EDM52_21885</name>
</gene>
<dbReference type="Gene3D" id="3.30.70.270">
    <property type="match status" value="1"/>
</dbReference>
<name>A0A3M8BW85_9BACL</name>
<dbReference type="InterPro" id="IPR000014">
    <property type="entry name" value="PAS"/>
</dbReference>
<evidence type="ECO:0000259" key="2">
    <source>
        <dbReference type="PROSITE" id="PS50887"/>
    </source>
</evidence>
<evidence type="ECO:0000259" key="1">
    <source>
        <dbReference type="PROSITE" id="PS50883"/>
    </source>
</evidence>
<dbReference type="SMART" id="SM00052">
    <property type="entry name" value="EAL"/>
    <property type="match status" value="1"/>
</dbReference>
<dbReference type="EMBL" id="RHHR01000050">
    <property type="protein sequence ID" value="RNB67688.1"/>
    <property type="molecule type" value="Genomic_DNA"/>
</dbReference>
<feature type="domain" description="EAL" evidence="1">
    <location>
        <begin position="426"/>
        <end position="682"/>
    </location>
</feature>
<dbReference type="NCBIfam" id="TIGR00254">
    <property type="entry name" value="GGDEF"/>
    <property type="match status" value="1"/>
</dbReference>
<dbReference type="CDD" id="cd01949">
    <property type="entry name" value="GGDEF"/>
    <property type="match status" value="1"/>
</dbReference>
<dbReference type="PANTHER" id="PTHR44757:SF2">
    <property type="entry name" value="BIOFILM ARCHITECTURE MAINTENANCE PROTEIN MBAA"/>
    <property type="match status" value="1"/>
</dbReference>
<dbReference type="InterPro" id="IPR000160">
    <property type="entry name" value="GGDEF_dom"/>
</dbReference>
<accession>A0A3M8BW85</accession>
<organism evidence="3 4">
    <name type="scientific">Brevibacillus invocatus</name>
    <dbReference type="NCBI Taxonomy" id="173959"/>
    <lineage>
        <taxon>Bacteria</taxon>
        <taxon>Bacillati</taxon>
        <taxon>Bacillota</taxon>
        <taxon>Bacilli</taxon>
        <taxon>Bacillales</taxon>
        <taxon>Paenibacillaceae</taxon>
        <taxon>Brevibacillus</taxon>
    </lineage>
</organism>
<dbReference type="Pfam" id="PF00990">
    <property type="entry name" value="GGDEF"/>
    <property type="match status" value="1"/>
</dbReference>
<dbReference type="InterPro" id="IPR029787">
    <property type="entry name" value="Nucleotide_cyclase"/>
</dbReference>